<dbReference type="InterPro" id="IPR052362">
    <property type="entry name" value="HTH-GbsR_regulator"/>
</dbReference>
<keyword evidence="6" id="KW-1185">Reference proteome</keyword>
<evidence type="ECO:0000256" key="1">
    <source>
        <dbReference type="ARBA" id="ARBA00023015"/>
    </source>
</evidence>
<feature type="domain" description="HTH iclR-type" evidence="4">
    <location>
        <begin position="41"/>
        <end position="78"/>
    </location>
</feature>
<comment type="caution">
    <text evidence="5">The sequence shown here is derived from an EMBL/GenBank/DDBJ whole genome shotgun (WGS) entry which is preliminary data.</text>
</comment>
<evidence type="ECO:0000256" key="2">
    <source>
        <dbReference type="ARBA" id="ARBA00023125"/>
    </source>
</evidence>
<name>A0ABT7A653_9ACTN</name>
<organism evidence="5 6">
    <name type="scientific">Streptomyces iconiensis</name>
    <dbReference type="NCBI Taxonomy" id="1384038"/>
    <lineage>
        <taxon>Bacteria</taxon>
        <taxon>Bacillati</taxon>
        <taxon>Actinomycetota</taxon>
        <taxon>Actinomycetes</taxon>
        <taxon>Kitasatosporales</taxon>
        <taxon>Streptomycetaceae</taxon>
        <taxon>Streptomyces</taxon>
    </lineage>
</organism>
<evidence type="ECO:0000256" key="3">
    <source>
        <dbReference type="ARBA" id="ARBA00023163"/>
    </source>
</evidence>
<evidence type="ECO:0000313" key="5">
    <source>
        <dbReference type="EMBL" id="MDJ1136823.1"/>
    </source>
</evidence>
<evidence type="ECO:0000259" key="4">
    <source>
        <dbReference type="Pfam" id="PF09339"/>
    </source>
</evidence>
<dbReference type="InterPro" id="IPR036388">
    <property type="entry name" value="WH-like_DNA-bd_sf"/>
</dbReference>
<gene>
    <name evidence="5" type="ORF">NMN56_033710</name>
</gene>
<dbReference type="RefSeq" id="WP_280842766.1">
    <property type="nucleotide sequence ID" value="NZ_JANCPR020000046.1"/>
</dbReference>
<accession>A0ABT7A653</accession>
<dbReference type="PANTHER" id="PTHR38465:SF2">
    <property type="entry name" value="HTH-TYPE TRANSCRIPTIONAL REGULATOR MMPR5"/>
    <property type="match status" value="1"/>
</dbReference>
<evidence type="ECO:0000313" key="6">
    <source>
        <dbReference type="Proteomes" id="UP001214441"/>
    </source>
</evidence>
<dbReference type="Pfam" id="PF09339">
    <property type="entry name" value="HTH_IclR"/>
    <property type="match status" value="1"/>
</dbReference>
<keyword evidence="1" id="KW-0805">Transcription regulation</keyword>
<keyword evidence="3" id="KW-0804">Transcription</keyword>
<dbReference type="EMBL" id="JANCPR020000046">
    <property type="protein sequence ID" value="MDJ1136823.1"/>
    <property type="molecule type" value="Genomic_DNA"/>
</dbReference>
<protein>
    <submittedName>
        <fullName evidence="5">Helix-turn-helix domain-containing protein</fullName>
    </submittedName>
</protein>
<dbReference type="Gene3D" id="1.10.10.10">
    <property type="entry name" value="Winged helix-like DNA-binding domain superfamily/Winged helix DNA-binding domain"/>
    <property type="match status" value="1"/>
</dbReference>
<keyword evidence="2" id="KW-0238">DNA-binding</keyword>
<dbReference type="SUPFAM" id="SSF46785">
    <property type="entry name" value="Winged helix' DNA-binding domain"/>
    <property type="match status" value="1"/>
</dbReference>
<sequence>MPHAPHNGEAADNSQLIDDFGLRIGRAMGWPPMAGRLAGILMLSPAPMTLSELQQALGASKGSASEMTRLLMTHGTVDRIKLPGVRQAVYEWRDDAWVGCLQYQLDQTTQLLDLARTAHDRGSHLPSAQQTRLLDMRTFYEFMVEQLRQLLGDYKRQLRTHDSR</sequence>
<dbReference type="Proteomes" id="UP001214441">
    <property type="component" value="Unassembled WGS sequence"/>
</dbReference>
<reference evidence="5 6" key="1">
    <citation type="submission" date="2023-05" db="EMBL/GenBank/DDBJ databases">
        <title>Streptantibioticus silvisoli sp. nov., acidotolerant actinomycetes 1 from pine litter.</title>
        <authorList>
            <person name="Swiecimska M."/>
            <person name="Golinska P."/>
            <person name="Sangal V."/>
            <person name="Wachnowicz B."/>
            <person name="Goodfellow M."/>
        </authorList>
    </citation>
    <scope>NUCLEOTIDE SEQUENCE [LARGE SCALE GENOMIC DNA]</scope>
    <source>
        <strain evidence="5 6">DSM 42109</strain>
    </source>
</reference>
<dbReference type="InterPro" id="IPR005471">
    <property type="entry name" value="Tscrpt_reg_IclR_N"/>
</dbReference>
<proteinExistence type="predicted"/>
<dbReference type="InterPro" id="IPR036390">
    <property type="entry name" value="WH_DNA-bd_sf"/>
</dbReference>
<dbReference type="PANTHER" id="PTHR38465">
    <property type="entry name" value="HTH-TYPE TRANSCRIPTIONAL REGULATOR MJ1563-RELATED"/>
    <property type="match status" value="1"/>
</dbReference>